<dbReference type="Proteomes" id="UP001162131">
    <property type="component" value="Unassembled WGS sequence"/>
</dbReference>
<dbReference type="AlphaFoldDB" id="A0AAU9J3Y1"/>
<accession>A0AAU9J3Y1</accession>
<evidence type="ECO:0000313" key="4">
    <source>
        <dbReference type="Proteomes" id="UP001162131"/>
    </source>
</evidence>
<keyword evidence="1" id="KW-0175">Coiled coil</keyword>
<dbReference type="InterPro" id="IPR011992">
    <property type="entry name" value="EF-hand-dom_pair"/>
</dbReference>
<dbReference type="InterPro" id="IPR002048">
    <property type="entry name" value="EF_hand_dom"/>
</dbReference>
<gene>
    <name evidence="3" type="ORF">BSTOLATCC_MIC25289</name>
</gene>
<reference evidence="3" key="1">
    <citation type="submission" date="2021-09" db="EMBL/GenBank/DDBJ databases">
        <authorList>
            <consortium name="AG Swart"/>
            <person name="Singh M."/>
            <person name="Singh A."/>
            <person name="Seah K."/>
            <person name="Emmerich C."/>
        </authorList>
    </citation>
    <scope>NUCLEOTIDE SEQUENCE</scope>
    <source>
        <strain evidence="3">ATCC30299</strain>
    </source>
</reference>
<dbReference type="GO" id="GO:0005509">
    <property type="term" value="F:calcium ion binding"/>
    <property type="evidence" value="ECO:0007669"/>
    <property type="project" value="InterPro"/>
</dbReference>
<evidence type="ECO:0000313" key="3">
    <source>
        <dbReference type="EMBL" id="CAG9320050.1"/>
    </source>
</evidence>
<evidence type="ECO:0000256" key="1">
    <source>
        <dbReference type="SAM" id="Coils"/>
    </source>
</evidence>
<proteinExistence type="predicted"/>
<dbReference type="PANTHER" id="PTHR16306">
    <property type="entry name" value="TRANSLIN-ASSOCIATED FACTOR X-INTERACTING PROTEIN 1"/>
    <property type="match status" value="1"/>
</dbReference>
<evidence type="ECO:0000259" key="2">
    <source>
        <dbReference type="PROSITE" id="PS50222"/>
    </source>
</evidence>
<dbReference type="PANTHER" id="PTHR16306:SF1">
    <property type="entry name" value="CHROMOSOME UNDETERMINED SCAFFOLD_7, WHOLE GENOME SHOTGUN SEQUENCE"/>
    <property type="match status" value="1"/>
</dbReference>
<protein>
    <recommendedName>
        <fullName evidence="2">EF-hand domain-containing protein</fullName>
    </recommendedName>
</protein>
<dbReference type="GO" id="GO:0005737">
    <property type="term" value="C:cytoplasm"/>
    <property type="evidence" value="ECO:0007669"/>
    <property type="project" value="TreeGrafter"/>
</dbReference>
<dbReference type="SUPFAM" id="SSF47473">
    <property type="entry name" value="EF-hand"/>
    <property type="match status" value="1"/>
</dbReference>
<feature type="domain" description="EF-hand" evidence="2">
    <location>
        <begin position="429"/>
        <end position="464"/>
    </location>
</feature>
<sequence>MSVLNLTQEDLEKVADIYDVIRVLYKDKDPSLDKLLSDDLENHLRNSMTDLTNQLSVDAPDELLEINVLQAKFSLFEFCIDKIASYMNFSKPASGKILKQAVEELKCLFETIAQKLSKTMNEKLKLELSLKTQAKEIEDVLVAAEALENAVKTLTFERDELKIEVDRARNENQETIAQLETENKKFLEKIIKLSKQSAESSIQISNIAKKEAARELKPFSPLKPFAKVLMTSQIRDLTLKQTKDLIEELYDNKLKYDLKCIENRQPRETLEQFMHSYLYKKYGLKSITTEMESAMNKAIIKYNNDTEVSLFGKILKNEIDEEFQIVLKQVKDKALDILKQHLKAKFPYMQEKAVKELVIEKSNGELEEDEWATIVSGLYSRSDAEYLQDLLSQNSPVVSSPTNKQKKPKVSFIKLMQVVQEFQIAGYESYLKPIVGYFNEFDEDHNGILNISQFQGLLSRLNIEENIEKYNSIVDPFRAGVVTFTDFVTLLNTEQAEKNGETLSLLQKVYTDIKDKSP</sequence>
<dbReference type="Gene3D" id="1.10.238.10">
    <property type="entry name" value="EF-hand"/>
    <property type="match status" value="1"/>
</dbReference>
<organism evidence="3 4">
    <name type="scientific">Blepharisma stoltei</name>
    <dbReference type="NCBI Taxonomy" id="1481888"/>
    <lineage>
        <taxon>Eukaryota</taxon>
        <taxon>Sar</taxon>
        <taxon>Alveolata</taxon>
        <taxon>Ciliophora</taxon>
        <taxon>Postciliodesmatophora</taxon>
        <taxon>Heterotrichea</taxon>
        <taxon>Heterotrichida</taxon>
        <taxon>Blepharismidae</taxon>
        <taxon>Blepharisma</taxon>
    </lineage>
</organism>
<dbReference type="PROSITE" id="PS50222">
    <property type="entry name" value="EF_HAND_2"/>
    <property type="match status" value="1"/>
</dbReference>
<feature type="coiled-coil region" evidence="1">
    <location>
        <begin position="130"/>
        <end position="196"/>
    </location>
</feature>
<name>A0AAU9J3Y1_9CILI</name>
<comment type="caution">
    <text evidence="3">The sequence shown here is derived from an EMBL/GenBank/DDBJ whole genome shotgun (WGS) entry which is preliminary data.</text>
</comment>
<keyword evidence="4" id="KW-1185">Reference proteome</keyword>
<dbReference type="EMBL" id="CAJZBQ010000024">
    <property type="protein sequence ID" value="CAG9320050.1"/>
    <property type="molecule type" value="Genomic_DNA"/>
</dbReference>